<keyword evidence="4" id="KW-1185">Reference proteome</keyword>
<feature type="repeat" description="PPR" evidence="2">
    <location>
        <begin position="401"/>
        <end position="435"/>
    </location>
</feature>
<dbReference type="InterPro" id="IPR002885">
    <property type="entry name" value="PPR_rpt"/>
</dbReference>
<dbReference type="GO" id="GO:0008380">
    <property type="term" value="P:RNA splicing"/>
    <property type="evidence" value="ECO:0007669"/>
    <property type="project" value="InterPro"/>
</dbReference>
<dbReference type="PROSITE" id="PS51375">
    <property type="entry name" value="PPR"/>
    <property type="match status" value="5"/>
</dbReference>
<protein>
    <recommendedName>
        <fullName evidence="5">Pentatricopeptide repeat-containing protein</fullName>
    </recommendedName>
</protein>
<dbReference type="InterPro" id="IPR011990">
    <property type="entry name" value="TPR-like_helical_dom_sf"/>
</dbReference>
<evidence type="ECO:0008006" key="5">
    <source>
        <dbReference type="Google" id="ProtNLM"/>
    </source>
</evidence>
<evidence type="ECO:0000313" key="4">
    <source>
        <dbReference type="Proteomes" id="UP001154282"/>
    </source>
</evidence>
<evidence type="ECO:0000313" key="3">
    <source>
        <dbReference type="EMBL" id="CAI0450834.1"/>
    </source>
</evidence>
<name>A0AAV0MX12_9ROSI</name>
<feature type="repeat" description="PPR" evidence="2">
    <location>
        <begin position="366"/>
        <end position="400"/>
    </location>
</feature>
<evidence type="ECO:0000256" key="1">
    <source>
        <dbReference type="ARBA" id="ARBA00022737"/>
    </source>
</evidence>
<dbReference type="Proteomes" id="UP001154282">
    <property type="component" value="Unassembled WGS sequence"/>
</dbReference>
<gene>
    <name evidence="3" type="ORF">LITE_LOCUS30662</name>
</gene>
<dbReference type="PANTHER" id="PTHR47003">
    <property type="entry name" value="OS01G0970900 PROTEIN"/>
    <property type="match status" value="1"/>
</dbReference>
<proteinExistence type="predicted"/>
<dbReference type="Pfam" id="PF01535">
    <property type="entry name" value="PPR"/>
    <property type="match status" value="1"/>
</dbReference>
<dbReference type="PANTHER" id="PTHR47003:SF2">
    <property type="entry name" value="OS01G0970900 PROTEIN"/>
    <property type="match status" value="1"/>
</dbReference>
<organism evidence="3 4">
    <name type="scientific">Linum tenue</name>
    <dbReference type="NCBI Taxonomy" id="586396"/>
    <lineage>
        <taxon>Eukaryota</taxon>
        <taxon>Viridiplantae</taxon>
        <taxon>Streptophyta</taxon>
        <taxon>Embryophyta</taxon>
        <taxon>Tracheophyta</taxon>
        <taxon>Spermatophyta</taxon>
        <taxon>Magnoliopsida</taxon>
        <taxon>eudicotyledons</taxon>
        <taxon>Gunneridae</taxon>
        <taxon>Pentapetalae</taxon>
        <taxon>rosids</taxon>
        <taxon>fabids</taxon>
        <taxon>Malpighiales</taxon>
        <taxon>Linaceae</taxon>
        <taxon>Linum</taxon>
    </lineage>
</organism>
<reference evidence="3" key="1">
    <citation type="submission" date="2022-08" db="EMBL/GenBank/DDBJ databases">
        <authorList>
            <person name="Gutierrez-Valencia J."/>
        </authorList>
    </citation>
    <scope>NUCLEOTIDE SEQUENCE</scope>
</reference>
<feature type="repeat" description="PPR" evidence="2">
    <location>
        <begin position="436"/>
        <end position="470"/>
    </location>
</feature>
<dbReference type="Pfam" id="PF13041">
    <property type="entry name" value="PPR_2"/>
    <property type="match status" value="1"/>
</dbReference>
<feature type="repeat" description="PPR" evidence="2">
    <location>
        <begin position="259"/>
        <end position="293"/>
    </location>
</feature>
<dbReference type="Gene3D" id="1.25.40.10">
    <property type="entry name" value="Tetratricopeptide repeat domain"/>
    <property type="match status" value="4"/>
</dbReference>
<feature type="repeat" description="PPR" evidence="2">
    <location>
        <begin position="507"/>
        <end position="541"/>
    </location>
</feature>
<dbReference type="NCBIfam" id="TIGR00756">
    <property type="entry name" value="PPR"/>
    <property type="match status" value="3"/>
</dbReference>
<dbReference type="AlphaFoldDB" id="A0AAV0MX12"/>
<comment type="caution">
    <text evidence="3">The sequence shown here is derived from an EMBL/GenBank/DDBJ whole genome shotgun (WGS) entry which is preliminary data.</text>
</comment>
<dbReference type="InterPro" id="IPR044578">
    <property type="entry name" value="BIR6-like"/>
</dbReference>
<keyword evidence="1" id="KW-0677">Repeat</keyword>
<accession>A0AAV0MX12</accession>
<dbReference type="EMBL" id="CAMGYJ010000007">
    <property type="protein sequence ID" value="CAI0450834.1"/>
    <property type="molecule type" value="Genomic_DNA"/>
</dbReference>
<evidence type="ECO:0000256" key="2">
    <source>
        <dbReference type="PROSITE-ProRule" id="PRU00708"/>
    </source>
</evidence>
<sequence length="634" mass="72092">MNRSRLILSAIKLSRIACSTRLHPAPRVPLPSQVTSFSQISQSESHFFHAHQRRCFSSSANSVVELLLGNHWSTELTNQLENAHFPITHETIVYIVKKLDQAPDKAWGFYNWVTTRDGFVPSSSLYNLLLRIFAKKDSMKKFWITLRKMEEQGFCLDEETYGTLLGVFKKDQMQSDAVALKQFYDRMIRENATDGVAKKVAGAIVEAEWGDEVKKRLEDMKIVLSDNFVVRVLRELKDHPSKALSFFRWVATCEGYKHNTVTYNAMARVLGKEDTMGEFWIIVEEMKSAGYYIDIDSYMKISGRFRKYEMYEESVTLYEFMMDSPFKPSTQDCSFLLSNMSASRKLDLSLVFRVAKKYAASGNVLSRAIYNGLYRSLVNAGSFAKADQIVNAMRSAGHEPDNITYSNLVFGLCKAGRFEEASKVLDDMEANGCPPDIKTWTILIQGHCNAGQLEEALMCFGTMMRKDGSADAELVEVLVKGFVDQKRIDCGYTFLVEMINNAHVRPRQATYKLLIESLLGASKLEESMNLLRLMRQHNYPPYPGPFVQYISKHGTVQAAADLLQSLSSKQYPSLEAYKYVLESFFKEGRHSEAQDLLYKCPYHVREHYRTGKLFGSAKKGETATLANVNCHSVT</sequence>